<evidence type="ECO:0000313" key="2">
    <source>
        <dbReference type="Proteomes" id="UP000793456"/>
    </source>
</evidence>
<evidence type="ECO:0000313" key="1">
    <source>
        <dbReference type="EMBL" id="TMS04267.1"/>
    </source>
</evidence>
<accession>A0ACD3QAH5</accession>
<keyword evidence="2" id="KW-1185">Reference proteome</keyword>
<proteinExistence type="predicted"/>
<organism evidence="1 2">
    <name type="scientific">Larimichthys crocea</name>
    <name type="common">Large yellow croaker</name>
    <name type="synonym">Pseudosciaena crocea</name>
    <dbReference type="NCBI Taxonomy" id="215358"/>
    <lineage>
        <taxon>Eukaryota</taxon>
        <taxon>Metazoa</taxon>
        <taxon>Chordata</taxon>
        <taxon>Craniata</taxon>
        <taxon>Vertebrata</taxon>
        <taxon>Euteleostomi</taxon>
        <taxon>Actinopterygii</taxon>
        <taxon>Neopterygii</taxon>
        <taxon>Teleostei</taxon>
        <taxon>Neoteleostei</taxon>
        <taxon>Acanthomorphata</taxon>
        <taxon>Eupercaria</taxon>
        <taxon>Sciaenidae</taxon>
        <taxon>Larimichthys</taxon>
    </lineage>
</organism>
<reference evidence="1" key="1">
    <citation type="submission" date="2018-11" db="EMBL/GenBank/DDBJ databases">
        <title>The sequence and de novo assembly of Larimichthys crocea genome using PacBio and Hi-C technologies.</title>
        <authorList>
            <person name="Xu P."/>
            <person name="Chen B."/>
            <person name="Zhou Z."/>
            <person name="Ke Q."/>
            <person name="Wu Y."/>
            <person name="Bai H."/>
            <person name="Pu F."/>
        </authorList>
    </citation>
    <scope>NUCLEOTIDE SEQUENCE</scope>
    <source>
        <tissue evidence="1">Muscle</tissue>
    </source>
</reference>
<comment type="caution">
    <text evidence="1">The sequence shown here is derived from an EMBL/GenBank/DDBJ whole genome shotgun (WGS) entry which is preliminary data.</text>
</comment>
<name>A0ACD3QAH5_LARCR</name>
<sequence length="701" mass="78560">MDDQRDVQTAKRNGSSARSLLPAGSAVDMEVKRKKIRQSALFLQTEPKSMKRCPSLLNDTLQIVEDMNLLYIRQISKKLQNTNIQEKLDFEMRMREGAYKLLLACSKREQVLNAAKNLLTCNARIKAYLTQLQKKKEEQDMMGAVRRLSDPVSDDRVPCNGTIAMSGLRIPLMWRDSDHFNNRGSSRRVAVFCVMQIGSEVFDTQMVVVDRSVTDICFEGVTIFKETVPQFELKVELWSCAVEEELTVVNTPKKLAKKLRNSFGKTAGKKLCPLLDSPDPDTFLQYNPIPLGAKYSLLAYTTLCLPEAEGSFQSHSLIVLQNAEWSSWLPLYGNLCCPVGGSTCLHDTEHDDRLPEPEEEIDAKVQPTLNVPVNKDTRIRVMEKESAGQKSRSLSIINPSPEGSQTITFTTETRDELEDWLDALHQHLYDQSQWLHCCNQLMKIEVKSPRKPSLFLTKQADSVYNDLSINSPGKFEGITDIIHNKIEETDGRFLIGHEEEKEVANWSTLFDGSHSFVVQKNVLSQSKTSTPCSSPNPNSSSTSIGSKKRRAPPPPSNREPYVPPSRPARPPLPASLHPPPSYQEKENSDSCTSRPATRSKTGRPSLDAKFSAIIQQLQRNNTGGAGALNRKNAPLGVLDVQPQSQPQAPLQQLEYQSHYTQITEATSEHGFIRPSHGPGPVPAPRSKLRKSFRERMNLKAL</sequence>
<dbReference type="Proteomes" id="UP000793456">
    <property type="component" value="Chromosome XXI"/>
</dbReference>
<protein>
    <submittedName>
        <fullName evidence="1">Uncharacterized protein</fullName>
    </submittedName>
</protein>
<dbReference type="EMBL" id="CM011694">
    <property type="protein sequence ID" value="TMS04267.1"/>
    <property type="molecule type" value="Genomic_DNA"/>
</dbReference>
<gene>
    <name evidence="1" type="ORF">E3U43_009424</name>
</gene>